<dbReference type="RefSeq" id="WP_196291783.1">
    <property type="nucleotide sequence ID" value="NZ_JADQDM010000002.1"/>
</dbReference>
<evidence type="ECO:0000313" key="3">
    <source>
        <dbReference type="Proteomes" id="UP000618931"/>
    </source>
</evidence>
<dbReference type="Proteomes" id="UP000618931">
    <property type="component" value="Unassembled WGS sequence"/>
</dbReference>
<dbReference type="EMBL" id="JADQDM010000002">
    <property type="protein sequence ID" value="MBF9220317.1"/>
    <property type="molecule type" value="Genomic_DNA"/>
</dbReference>
<gene>
    <name evidence="2" type="ORF">I2H31_04300</name>
</gene>
<dbReference type="SUPFAM" id="SSF56059">
    <property type="entry name" value="Glutathione synthetase ATP-binding domain-like"/>
    <property type="match status" value="1"/>
</dbReference>
<comment type="caution">
    <text evidence="2">The sequence shown here is derived from an EMBL/GenBank/DDBJ whole genome shotgun (WGS) entry which is preliminary data.</text>
</comment>
<feature type="domain" description="ATP-grasp" evidence="1">
    <location>
        <begin position="80"/>
        <end position="226"/>
    </location>
</feature>
<evidence type="ECO:0000313" key="2">
    <source>
        <dbReference type="EMBL" id="MBF9220317.1"/>
    </source>
</evidence>
<dbReference type="Pfam" id="PF18299">
    <property type="entry name" value="R2K_2"/>
    <property type="match status" value="1"/>
</dbReference>
<organism evidence="2 3">
    <name type="scientific">Hymenobacter ruricola</name>
    <dbReference type="NCBI Taxonomy" id="2791023"/>
    <lineage>
        <taxon>Bacteria</taxon>
        <taxon>Pseudomonadati</taxon>
        <taxon>Bacteroidota</taxon>
        <taxon>Cytophagia</taxon>
        <taxon>Cytophagales</taxon>
        <taxon>Hymenobacteraceae</taxon>
        <taxon>Hymenobacter</taxon>
    </lineage>
</organism>
<dbReference type="InterPro" id="IPR041261">
    <property type="entry name" value="R2K_2"/>
</dbReference>
<evidence type="ECO:0000259" key="1">
    <source>
        <dbReference type="Pfam" id="PF18299"/>
    </source>
</evidence>
<accession>A0ABS0I034</accession>
<proteinExistence type="predicted"/>
<protein>
    <submittedName>
        <fullName evidence="2">ATP-grasp domain-containing protein</fullName>
    </submittedName>
</protein>
<reference evidence="2 3" key="1">
    <citation type="submission" date="2020-11" db="EMBL/GenBank/DDBJ databases">
        <authorList>
            <person name="Kim M.K."/>
        </authorList>
    </citation>
    <scope>NUCLEOTIDE SEQUENCE [LARGE SCALE GENOMIC DNA]</scope>
    <source>
        <strain evidence="2 3">BT662</strain>
    </source>
</reference>
<keyword evidence="3" id="KW-1185">Reference proteome</keyword>
<sequence>MRAHIHFHHGIPQSVNNYLAMDGFQQMGWEIVPYTDDAPVHGNAPDEVVVGHIAAVRASLRALGRPVPAELGYPEVLRPFLGRRLWQSTINAVAADARQWPVFVKPIHEAKKFTGVLVRGVRDLVGCGDQYEDTPVWCAEPLQFVTEWRCFVRYGRILDARPYKGDWRAHFDPAVVEQALAAYLPEAPAAFSLDIGVTAAGQTVVVEVNDGHSLGSYGLMPLAYAKFLSARWAQMTDSEDYCNF</sequence>
<name>A0ABS0I034_9BACT</name>